<evidence type="ECO:0000313" key="2">
    <source>
        <dbReference type="EMBL" id="KAK7354192.1"/>
    </source>
</evidence>
<evidence type="ECO:0000313" key="3">
    <source>
        <dbReference type="Proteomes" id="UP001374584"/>
    </source>
</evidence>
<keyword evidence="3" id="KW-1185">Reference proteome</keyword>
<dbReference type="AlphaFoldDB" id="A0AAN9MGU0"/>
<reference evidence="2 3" key="1">
    <citation type="submission" date="2024-01" db="EMBL/GenBank/DDBJ databases">
        <title>The genomes of 5 underutilized Papilionoideae crops provide insights into root nodulation and disease resistanc.</title>
        <authorList>
            <person name="Jiang F."/>
        </authorList>
    </citation>
    <scope>NUCLEOTIDE SEQUENCE [LARGE SCALE GENOMIC DNA]</scope>
    <source>
        <strain evidence="2">JINMINGXINNONG_FW02</strain>
        <tissue evidence="2">Leaves</tissue>
    </source>
</reference>
<dbReference type="Proteomes" id="UP001374584">
    <property type="component" value="Unassembled WGS sequence"/>
</dbReference>
<name>A0AAN9MGU0_PHACN</name>
<comment type="caution">
    <text evidence="2">The sequence shown here is derived from an EMBL/GenBank/DDBJ whole genome shotgun (WGS) entry which is preliminary data.</text>
</comment>
<accession>A0AAN9MGU0</accession>
<sequence length="160" mass="18019">MLRKFKNKENEQNAEEVPVEEVVVTHCLHPPKVEKKKHKRKESPKLAEPSLKRLRHGTSGAGSSIVMSFLSVKLPKAEAKLEEKEKTVEADIKSFELELSNITLSHFEERVVKLMVEKKGSREVKILRLSSSLDPRRDHTSGLKGNSSVVLKGLVDVFIA</sequence>
<organism evidence="2 3">
    <name type="scientific">Phaseolus coccineus</name>
    <name type="common">Scarlet runner bean</name>
    <name type="synonym">Phaseolus multiflorus</name>
    <dbReference type="NCBI Taxonomy" id="3886"/>
    <lineage>
        <taxon>Eukaryota</taxon>
        <taxon>Viridiplantae</taxon>
        <taxon>Streptophyta</taxon>
        <taxon>Embryophyta</taxon>
        <taxon>Tracheophyta</taxon>
        <taxon>Spermatophyta</taxon>
        <taxon>Magnoliopsida</taxon>
        <taxon>eudicotyledons</taxon>
        <taxon>Gunneridae</taxon>
        <taxon>Pentapetalae</taxon>
        <taxon>rosids</taxon>
        <taxon>fabids</taxon>
        <taxon>Fabales</taxon>
        <taxon>Fabaceae</taxon>
        <taxon>Papilionoideae</taxon>
        <taxon>50 kb inversion clade</taxon>
        <taxon>NPAAA clade</taxon>
        <taxon>indigoferoid/millettioid clade</taxon>
        <taxon>Phaseoleae</taxon>
        <taxon>Phaseolus</taxon>
    </lineage>
</organism>
<evidence type="ECO:0000256" key="1">
    <source>
        <dbReference type="SAM" id="MobiDB-lite"/>
    </source>
</evidence>
<proteinExistence type="predicted"/>
<gene>
    <name evidence="2" type="ORF">VNO80_19651</name>
</gene>
<protein>
    <submittedName>
        <fullName evidence="2">Uncharacterized protein</fullName>
    </submittedName>
</protein>
<dbReference type="EMBL" id="JAYMYR010000007">
    <property type="protein sequence ID" value="KAK7354192.1"/>
    <property type="molecule type" value="Genomic_DNA"/>
</dbReference>
<feature type="region of interest" description="Disordered" evidence="1">
    <location>
        <begin position="28"/>
        <end position="59"/>
    </location>
</feature>